<comment type="caution">
    <text evidence="1">The sequence shown here is derived from an EMBL/GenBank/DDBJ whole genome shotgun (WGS) entry which is preliminary data.</text>
</comment>
<name>A0AC61D9H4_9FIRM</name>
<proteinExistence type="predicted"/>
<evidence type="ECO:0000313" key="2">
    <source>
        <dbReference type="Proteomes" id="UP000224460"/>
    </source>
</evidence>
<gene>
    <name evidence="1" type="ORF">CS063_12860</name>
</gene>
<dbReference type="EMBL" id="PEDL01000015">
    <property type="protein sequence ID" value="PHV70029.1"/>
    <property type="molecule type" value="Genomic_DNA"/>
</dbReference>
<accession>A0AC61D9H4</accession>
<reference evidence="1" key="1">
    <citation type="submission" date="2017-10" db="EMBL/GenBank/DDBJ databases">
        <title>Genome sequence of cellulolytic Lachnospiraceae bacterium XHS1971 isolated from hotspring sediment.</title>
        <authorList>
            <person name="Vasudevan G."/>
            <person name="Joshi A.J."/>
            <person name="Hivarkar S."/>
            <person name="Lanjekar V.B."/>
            <person name="Dhakephalkar P.K."/>
            <person name="Dagar S."/>
        </authorList>
    </citation>
    <scope>NUCLEOTIDE SEQUENCE</scope>
    <source>
        <strain evidence="1">XHS1971</strain>
    </source>
</reference>
<dbReference type="Proteomes" id="UP000224460">
    <property type="component" value="Unassembled WGS sequence"/>
</dbReference>
<keyword evidence="2" id="KW-1185">Reference proteome</keyword>
<organism evidence="1 2">
    <name type="scientific">Sporanaerobium hydrogeniformans</name>
    <dbReference type="NCBI Taxonomy" id="3072179"/>
    <lineage>
        <taxon>Bacteria</taxon>
        <taxon>Bacillati</taxon>
        <taxon>Bacillota</taxon>
        <taxon>Clostridia</taxon>
        <taxon>Lachnospirales</taxon>
        <taxon>Lachnospiraceae</taxon>
        <taxon>Sporanaerobium</taxon>
    </lineage>
</organism>
<protein>
    <submittedName>
        <fullName evidence="1">Uncharacterized protein</fullName>
    </submittedName>
</protein>
<sequence>MNKAKIKYITLTLGCMLLMANNIKAITINQNVLNAWMSEEPLESKMSYLEAKNIIEATLGKTINEEQLLNESYTELTREAFARLIVNALRYEDLANKLQAKVSSFSDVIHYKGEIELVKQLGIMAGYEDNTFRPEVAMTKKEVGSIIERLHKRLEAPTKEIHSNYAIQSSSQMELIKNCTQVSFGWGEIRYDAALGSIVVATSNNPSGFNKPIGFEEPLYFTQANGVESYIMFYLEDKVISQGSLKGKTLSTVLFEDSVLRKNIIDSMVREAEAFDGITVDFENFRSADLKKGFNLFLLELKGALTAKQKKMNVAVPPNLYYKGYDYKTIGELADHIILMAHDYEAKSLTQEEMLSGFTITPVTPLSSVYETLKAITDKQTGVEDKSKIILQLSFGSSQWQLQDAMILNQKAYNPTYDKIFNRLQKQGTQSFYSELYHNPYATYVEGAVKNVIWYENSQSVQAKIDLAKLLDVQSISLWRLGTIPHYSASTSKDFGLDIVGSLQLNK</sequence>
<evidence type="ECO:0000313" key="1">
    <source>
        <dbReference type="EMBL" id="PHV70029.1"/>
    </source>
</evidence>